<dbReference type="InterPro" id="IPR010998">
    <property type="entry name" value="Integrase_recombinase_N"/>
</dbReference>
<name>A0A1I3VHY5_9GAMM</name>
<dbReference type="Pfam" id="PF00589">
    <property type="entry name" value="Phage_integrase"/>
    <property type="match status" value="1"/>
</dbReference>
<dbReference type="Proteomes" id="UP000224607">
    <property type="component" value="Unassembled WGS sequence"/>
</dbReference>
<evidence type="ECO:0000256" key="4">
    <source>
        <dbReference type="ARBA" id="ARBA00023172"/>
    </source>
</evidence>
<dbReference type="InterPro" id="IPR002104">
    <property type="entry name" value="Integrase_catalytic"/>
</dbReference>
<dbReference type="InterPro" id="IPR053876">
    <property type="entry name" value="Phage_int_M"/>
</dbReference>
<dbReference type="InterPro" id="IPR050808">
    <property type="entry name" value="Phage_Integrase"/>
</dbReference>
<dbReference type="GO" id="GO:0006310">
    <property type="term" value="P:DNA recombination"/>
    <property type="evidence" value="ECO:0007669"/>
    <property type="project" value="UniProtKB-KW"/>
</dbReference>
<evidence type="ECO:0000313" key="7">
    <source>
        <dbReference type="EMBL" id="SFJ93741.1"/>
    </source>
</evidence>
<dbReference type="AlphaFoldDB" id="A0A1I3VHY5"/>
<dbReference type="InterPro" id="IPR011010">
    <property type="entry name" value="DNA_brk_join_enz"/>
</dbReference>
<sequence length="405" mass="46803">MAGTNKLSDKKLKALLGVKRDSPAMIADGEGLSIKAFKSGQLSWVFVYRLGGRGSRLERLTLGRYPDMSLKVAREKREQCRRWLAEGFDPRMELELSTEETLKPVTVKDALEYWLVHYARTKRTDEELARAQLRKHIYPRLGHYPLARCETRHWVTCFDEINKTQPMTAGRMFQISKQALRFCKVRRYATSDALAILTIQDVGQPAGQRDRVLSDSELADVWRCTYSNDQQPYYSRLLKILVLFGARTIEARLSHWSEWDFESWIWTVPKEHSKTREKIVRSIPEGIRSWLTELKKETGKSGLLLGEDRTRASVSLKGRRLYKDFNHAKPWTLHDLRRTFSTGLNDIGIAPHIVELLLGHALPGVMAIYNKSQYLPEKLDALNKWYDRLGVLVGNYENVVILRAK</sequence>
<dbReference type="STRING" id="351675.SAMN05421680_12059"/>
<dbReference type="PANTHER" id="PTHR30629">
    <property type="entry name" value="PROPHAGE INTEGRASE"/>
    <property type="match status" value="1"/>
</dbReference>
<keyword evidence="9" id="KW-1185">Reference proteome</keyword>
<dbReference type="GO" id="GO:0003677">
    <property type="term" value="F:DNA binding"/>
    <property type="evidence" value="ECO:0007669"/>
    <property type="project" value="UniProtKB-KW"/>
</dbReference>
<evidence type="ECO:0000259" key="5">
    <source>
        <dbReference type="PROSITE" id="PS51898"/>
    </source>
</evidence>
<dbReference type="Gene3D" id="1.10.150.130">
    <property type="match status" value="1"/>
</dbReference>
<gene>
    <name evidence="7" type="ORF">SAMN05421680_12059</name>
    <name evidence="6" type="ORF">Xmau_03195</name>
</gene>
<dbReference type="EMBL" id="FORG01000020">
    <property type="protein sequence ID" value="SFJ93741.1"/>
    <property type="molecule type" value="Genomic_DNA"/>
</dbReference>
<evidence type="ECO:0000313" key="9">
    <source>
        <dbReference type="Proteomes" id="UP000224607"/>
    </source>
</evidence>
<dbReference type="CDD" id="cd00801">
    <property type="entry name" value="INT_P4_C"/>
    <property type="match status" value="1"/>
</dbReference>
<dbReference type="Gene3D" id="1.10.443.10">
    <property type="entry name" value="Intergrase catalytic core"/>
    <property type="match status" value="1"/>
</dbReference>
<evidence type="ECO:0000313" key="8">
    <source>
        <dbReference type="Proteomes" id="UP000198919"/>
    </source>
</evidence>
<dbReference type="Pfam" id="PF13356">
    <property type="entry name" value="Arm-DNA-bind_3"/>
    <property type="match status" value="1"/>
</dbReference>
<comment type="similarity">
    <text evidence="1">Belongs to the 'phage' integrase family.</text>
</comment>
<dbReference type="InterPro" id="IPR038488">
    <property type="entry name" value="Integrase_DNA-bd_sf"/>
</dbReference>
<protein>
    <submittedName>
        <fullName evidence="7">Integrase</fullName>
    </submittedName>
</protein>
<accession>A0A1I3VHY5</accession>
<dbReference type="EMBL" id="NITY01000013">
    <property type="protein sequence ID" value="PHM39026.1"/>
    <property type="molecule type" value="Genomic_DNA"/>
</dbReference>
<dbReference type="GO" id="GO:0015074">
    <property type="term" value="P:DNA integration"/>
    <property type="evidence" value="ECO:0007669"/>
    <property type="project" value="UniProtKB-KW"/>
</dbReference>
<reference evidence="7" key="2">
    <citation type="submission" date="2016-10" db="EMBL/GenBank/DDBJ databases">
        <authorList>
            <person name="de Groot N.N."/>
        </authorList>
    </citation>
    <scope>NUCLEOTIDE SEQUENCE [LARGE SCALE GENOMIC DNA]</scope>
    <source>
        <strain evidence="7">DSM 17908</strain>
    </source>
</reference>
<dbReference type="SUPFAM" id="SSF56349">
    <property type="entry name" value="DNA breaking-rejoining enzymes"/>
    <property type="match status" value="1"/>
</dbReference>
<reference evidence="8" key="1">
    <citation type="submission" date="2016-10" db="EMBL/GenBank/DDBJ databases">
        <authorList>
            <person name="Varghese N."/>
            <person name="Submissions S."/>
        </authorList>
    </citation>
    <scope>NUCLEOTIDE SEQUENCE [LARGE SCALE GENOMIC DNA]</scope>
    <source>
        <strain evidence="8">DSM 17908</strain>
    </source>
</reference>
<keyword evidence="2" id="KW-0229">DNA integration</keyword>
<dbReference type="PROSITE" id="PS51898">
    <property type="entry name" value="TYR_RECOMBINASE"/>
    <property type="match status" value="1"/>
</dbReference>
<dbReference type="Pfam" id="PF22022">
    <property type="entry name" value="Phage_int_M"/>
    <property type="match status" value="1"/>
</dbReference>
<keyword evidence="4" id="KW-0233">DNA recombination</keyword>
<dbReference type="OrthoDB" id="5589990at2"/>
<evidence type="ECO:0000313" key="6">
    <source>
        <dbReference type="EMBL" id="PHM39026.1"/>
    </source>
</evidence>
<feature type="domain" description="Tyr recombinase" evidence="5">
    <location>
        <begin position="208"/>
        <end position="384"/>
    </location>
</feature>
<dbReference type="Gene3D" id="3.30.160.390">
    <property type="entry name" value="Integrase, DNA-binding domain"/>
    <property type="match status" value="1"/>
</dbReference>
<dbReference type="PANTHER" id="PTHR30629:SF2">
    <property type="entry name" value="PROPHAGE INTEGRASE INTS-RELATED"/>
    <property type="match status" value="1"/>
</dbReference>
<proteinExistence type="inferred from homology"/>
<reference evidence="6 9" key="3">
    <citation type="journal article" date="2017" name="Nat. Microbiol.">
        <title>Natural product diversity associated with the nematode symbionts Photorhabdus and Xenorhabdus.</title>
        <authorList>
            <person name="Tobias N.J."/>
            <person name="Wolff H."/>
            <person name="Djahanschiri B."/>
            <person name="Grundmann F."/>
            <person name="Kronenwerth M."/>
            <person name="Shi Y.M."/>
            <person name="Simonyi S."/>
            <person name="Grun P."/>
            <person name="Shapiro-Ilan D."/>
            <person name="Pidot S.J."/>
            <person name="Stinear T.P."/>
            <person name="Ebersberger I."/>
            <person name="Bode H.B."/>
        </authorList>
    </citation>
    <scope>NUCLEOTIDE SEQUENCE [LARGE SCALE GENOMIC DNA]</scope>
    <source>
        <strain evidence="6 9">DSM 17908</strain>
    </source>
</reference>
<dbReference type="Proteomes" id="UP000198919">
    <property type="component" value="Unassembled WGS sequence"/>
</dbReference>
<evidence type="ECO:0000256" key="1">
    <source>
        <dbReference type="ARBA" id="ARBA00008857"/>
    </source>
</evidence>
<evidence type="ECO:0000256" key="2">
    <source>
        <dbReference type="ARBA" id="ARBA00022908"/>
    </source>
</evidence>
<dbReference type="InterPro" id="IPR013762">
    <property type="entry name" value="Integrase-like_cat_sf"/>
</dbReference>
<dbReference type="RefSeq" id="WP_092512971.1">
    <property type="nucleotide sequence ID" value="NZ_CAWNQB010000005.1"/>
</dbReference>
<dbReference type="InterPro" id="IPR025166">
    <property type="entry name" value="Integrase_DNA_bind_dom"/>
</dbReference>
<keyword evidence="3" id="KW-0238">DNA-binding</keyword>
<evidence type="ECO:0000256" key="3">
    <source>
        <dbReference type="ARBA" id="ARBA00023125"/>
    </source>
</evidence>
<organism evidence="7 8">
    <name type="scientific">Xenorhabdus mauleonii</name>
    <dbReference type="NCBI Taxonomy" id="351675"/>
    <lineage>
        <taxon>Bacteria</taxon>
        <taxon>Pseudomonadati</taxon>
        <taxon>Pseudomonadota</taxon>
        <taxon>Gammaproteobacteria</taxon>
        <taxon>Enterobacterales</taxon>
        <taxon>Morganellaceae</taxon>
        <taxon>Xenorhabdus</taxon>
    </lineage>
</organism>